<keyword evidence="5" id="KW-0378">Hydrolase</keyword>
<accession>Q9IJU8</accession>
<protein>
    <submittedName>
        <fullName evidence="8">RNA polymerase</fullName>
    </submittedName>
</protein>
<name>Q9IJU8_9CALI</name>
<keyword evidence="3" id="KW-0548">Nucleotidyltransferase</keyword>
<dbReference type="SUPFAM" id="SSF56672">
    <property type="entry name" value="DNA/RNA polymerases"/>
    <property type="match status" value="1"/>
</dbReference>
<dbReference type="GO" id="GO:0003968">
    <property type="term" value="F:RNA-directed RNA polymerase activity"/>
    <property type="evidence" value="ECO:0007669"/>
    <property type="project" value="UniProtKB-KW"/>
</dbReference>
<dbReference type="Pfam" id="PF00680">
    <property type="entry name" value="RdRP_1"/>
    <property type="match status" value="1"/>
</dbReference>
<dbReference type="GO" id="GO:0003723">
    <property type="term" value="F:RNA binding"/>
    <property type="evidence" value="ECO:0007669"/>
    <property type="project" value="InterPro"/>
</dbReference>
<evidence type="ECO:0000256" key="6">
    <source>
        <dbReference type="ARBA" id="ARBA00022953"/>
    </source>
</evidence>
<dbReference type="EMBL" id="AF218951">
    <property type="protein sequence ID" value="AAF86320.1"/>
    <property type="molecule type" value="Genomic_RNA"/>
</dbReference>
<evidence type="ECO:0000256" key="4">
    <source>
        <dbReference type="ARBA" id="ARBA00022741"/>
    </source>
</evidence>
<dbReference type="Gene3D" id="3.30.70.270">
    <property type="match status" value="1"/>
</dbReference>
<proteinExistence type="predicted"/>
<evidence type="ECO:0000256" key="1">
    <source>
        <dbReference type="ARBA" id="ARBA00022484"/>
    </source>
</evidence>
<dbReference type="InterPro" id="IPR001205">
    <property type="entry name" value="RNA-dir_pol_C"/>
</dbReference>
<feature type="non-terminal residue" evidence="8">
    <location>
        <position position="122"/>
    </location>
</feature>
<dbReference type="InterPro" id="IPR043128">
    <property type="entry name" value="Rev_trsase/Diguanyl_cyclase"/>
</dbReference>
<feature type="domain" description="RNA-directed RNA polymerase C-terminal" evidence="7">
    <location>
        <begin position="14"/>
        <end position="102"/>
    </location>
</feature>
<keyword evidence="4" id="KW-0547">Nucleotide-binding</keyword>
<evidence type="ECO:0000256" key="5">
    <source>
        <dbReference type="ARBA" id="ARBA00022801"/>
    </source>
</evidence>
<dbReference type="InterPro" id="IPR043502">
    <property type="entry name" value="DNA/RNA_pol_sf"/>
</dbReference>
<organism evidence="8">
    <name type="scientific">Sapporo virus</name>
    <dbReference type="NCBI Taxonomy" id="95342"/>
    <lineage>
        <taxon>Viruses</taxon>
        <taxon>Riboviria</taxon>
        <taxon>Orthornavirae</taxon>
        <taxon>Pisuviricota</taxon>
        <taxon>Pisoniviricetes</taxon>
        <taxon>Picornavirales</taxon>
        <taxon>Caliciviridae</taxon>
        <taxon>Sapovirus</taxon>
        <taxon>Sapovirus sapporoense</taxon>
    </lineage>
</organism>
<evidence type="ECO:0000259" key="7">
    <source>
        <dbReference type="Pfam" id="PF00680"/>
    </source>
</evidence>
<feature type="non-terminal residue" evidence="8">
    <location>
        <position position="1"/>
    </location>
</feature>
<reference evidence="8" key="1">
    <citation type="submission" date="1999-12" db="EMBL/GenBank/DDBJ databases">
        <authorList>
            <person name="Nakata S."/>
        </authorList>
    </citation>
    <scope>NUCLEOTIDE SEQUENCE</scope>
    <source>
        <strain evidence="8">Hu/SV/SN90N/90/JP</strain>
    </source>
</reference>
<evidence type="ECO:0000256" key="2">
    <source>
        <dbReference type="ARBA" id="ARBA00022679"/>
    </source>
</evidence>
<dbReference type="GO" id="GO:0000166">
    <property type="term" value="F:nucleotide binding"/>
    <property type="evidence" value="ECO:0007669"/>
    <property type="project" value="UniProtKB-KW"/>
</dbReference>
<keyword evidence="6" id="KW-0693">Viral RNA replication</keyword>
<dbReference type="GO" id="GO:0016787">
    <property type="term" value="F:hydrolase activity"/>
    <property type="evidence" value="ECO:0007669"/>
    <property type="project" value="UniProtKB-KW"/>
</dbReference>
<evidence type="ECO:0000313" key="8">
    <source>
        <dbReference type="EMBL" id="AAF86320.1"/>
    </source>
</evidence>
<keyword evidence="2" id="KW-0808">Transferase</keyword>
<dbReference type="GO" id="GO:0006351">
    <property type="term" value="P:DNA-templated transcription"/>
    <property type="evidence" value="ECO:0007669"/>
    <property type="project" value="InterPro"/>
</dbReference>
<sequence>DCVQMEVINDSLIGGVLYCLDYFNWVFTQNPAVTAANLAILDRIYDALPLVCRAIHALTSPAPGHVNDFKFLTACGLPSGMGFTSVVNSPYLLIYFAAAILEAYDFHRVALSGNVFQVKTVY</sequence>
<keyword evidence="1" id="KW-0696">RNA-directed RNA polymerase</keyword>
<evidence type="ECO:0000256" key="3">
    <source>
        <dbReference type="ARBA" id="ARBA00022695"/>
    </source>
</evidence>